<protein>
    <submittedName>
        <fullName evidence="2">Uncharacterized protein</fullName>
    </submittedName>
</protein>
<dbReference type="Proteomes" id="UP000299102">
    <property type="component" value="Unassembled WGS sequence"/>
</dbReference>
<name>A0A4C1TWL8_EUMVA</name>
<evidence type="ECO:0000313" key="3">
    <source>
        <dbReference type="Proteomes" id="UP000299102"/>
    </source>
</evidence>
<dbReference type="EMBL" id="BGZK01000092">
    <property type="protein sequence ID" value="GBP18046.1"/>
    <property type="molecule type" value="Genomic_DNA"/>
</dbReference>
<evidence type="ECO:0000256" key="1">
    <source>
        <dbReference type="SAM" id="MobiDB-lite"/>
    </source>
</evidence>
<organism evidence="2 3">
    <name type="scientific">Eumeta variegata</name>
    <name type="common">Bagworm moth</name>
    <name type="synonym">Eumeta japonica</name>
    <dbReference type="NCBI Taxonomy" id="151549"/>
    <lineage>
        <taxon>Eukaryota</taxon>
        <taxon>Metazoa</taxon>
        <taxon>Ecdysozoa</taxon>
        <taxon>Arthropoda</taxon>
        <taxon>Hexapoda</taxon>
        <taxon>Insecta</taxon>
        <taxon>Pterygota</taxon>
        <taxon>Neoptera</taxon>
        <taxon>Endopterygota</taxon>
        <taxon>Lepidoptera</taxon>
        <taxon>Glossata</taxon>
        <taxon>Ditrysia</taxon>
        <taxon>Tineoidea</taxon>
        <taxon>Psychidae</taxon>
        <taxon>Oiketicinae</taxon>
        <taxon>Eumeta</taxon>
    </lineage>
</organism>
<sequence length="343" mass="38117">MSSGWSVAAVCYVYCRPPTSHRAEPLQQLVLRTAMAMLMFCVCRRDGVRRACAGCGAGHGGRAAAGGGGARGRAAPRRAAGPRRRPQRRRRDLVSYAARRSARCGIRRFVVSNKKTLLSLHTGRATTELYAARGPRRSWPAMEADICRRSRPARLGARRTHGRVPFVFFTGDGNGRRTRQTAPGRGRRQRSLDEIENSNLNATFVLRSQLRSTSLACADLRRNRNSPERGGIIKKLVRGTGRRGRRRGRLRGHPSISAATSEVDVELEDVLGILPVQTDQDFSQSDFTVQTLPSLSMCEEQHEQLEKPKPEYEGSKSSHSDSDELQKTEFDLTDPGNWPGRKK</sequence>
<feature type="region of interest" description="Disordered" evidence="1">
    <location>
        <begin position="59"/>
        <end position="92"/>
    </location>
</feature>
<accession>A0A4C1TWL8</accession>
<feature type="region of interest" description="Disordered" evidence="1">
    <location>
        <begin position="170"/>
        <end position="190"/>
    </location>
</feature>
<feature type="compositionally biased region" description="Basic and acidic residues" evidence="1">
    <location>
        <begin position="299"/>
        <end position="330"/>
    </location>
</feature>
<proteinExistence type="predicted"/>
<comment type="caution">
    <text evidence="2">The sequence shown here is derived from an EMBL/GenBank/DDBJ whole genome shotgun (WGS) entry which is preliminary data.</text>
</comment>
<feature type="compositionally biased region" description="Basic residues" evidence="1">
    <location>
        <begin position="74"/>
        <end position="91"/>
    </location>
</feature>
<dbReference type="AlphaFoldDB" id="A0A4C1TWL8"/>
<keyword evidence="3" id="KW-1185">Reference proteome</keyword>
<feature type="compositionally biased region" description="Gly residues" evidence="1">
    <location>
        <begin position="59"/>
        <end position="71"/>
    </location>
</feature>
<gene>
    <name evidence="2" type="ORF">EVAR_16992_1</name>
</gene>
<reference evidence="2 3" key="1">
    <citation type="journal article" date="2019" name="Commun. Biol.">
        <title>The bagworm genome reveals a unique fibroin gene that provides high tensile strength.</title>
        <authorList>
            <person name="Kono N."/>
            <person name="Nakamura H."/>
            <person name="Ohtoshi R."/>
            <person name="Tomita M."/>
            <person name="Numata K."/>
            <person name="Arakawa K."/>
        </authorList>
    </citation>
    <scope>NUCLEOTIDE SEQUENCE [LARGE SCALE GENOMIC DNA]</scope>
</reference>
<feature type="region of interest" description="Disordered" evidence="1">
    <location>
        <begin position="297"/>
        <end position="343"/>
    </location>
</feature>
<evidence type="ECO:0000313" key="2">
    <source>
        <dbReference type="EMBL" id="GBP18046.1"/>
    </source>
</evidence>